<dbReference type="PANTHER" id="PTHR37938:SF1">
    <property type="entry name" value="BLL0215 PROTEIN"/>
    <property type="match status" value="1"/>
</dbReference>
<protein>
    <submittedName>
        <fullName evidence="3">PH domain-containing protein</fullName>
    </submittedName>
</protein>
<proteinExistence type="predicted"/>
<evidence type="ECO:0000256" key="1">
    <source>
        <dbReference type="SAM" id="Phobius"/>
    </source>
</evidence>
<sequence>MPEETTEQVIARMRPHARALVLSIVLLWVLSFFAMFLQDRIDWEPWNTVVVVAAIVLAAILCVFPYLAWLSRQYTITTRRVTLRSGFGGIRREVLLSRVHDITLRRRGLQAMFGSGDVLISTGGERAIVLADVPNAALVLRALNELLEDSTEDA</sequence>
<feature type="transmembrane region" description="Helical" evidence="1">
    <location>
        <begin position="49"/>
        <end position="70"/>
    </location>
</feature>
<feature type="transmembrane region" description="Helical" evidence="1">
    <location>
        <begin position="20"/>
        <end position="37"/>
    </location>
</feature>
<name>A0A9D1YUB3_9MICO</name>
<dbReference type="EMBL" id="DXDC01000098">
    <property type="protein sequence ID" value="HIY65277.1"/>
    <property type="molecule type" value="Genomic_DNA"/>
</dbReference>
<keyword evidence="1" id="KW-0812">Transmembrane</keyword>
<keyword evidence="1" id="KW-1133">Transmembrane helix</keyword>
<accession>A0A9D1YUB3</accession>
<reference evidence="3" key="1">
    <citation type="journal article" date="2021" name="PeerJ">
        <title>Extensive microbial diversity within the chicken gut microbiome revealed by metagenomics and culture.</title>
        <authorList>
            <person name="Gilroy R."/>
            <person name="Ravi A."/>
            <person name="Getino M."/>
            <person name="Pursley I."/>
            <person name="Horton D.L."/>
            <person name="Alikhan N.F."/>
            <person name="Baker D."/>
            <person name="Gharbi K."/>
            <person name="Hall N."/>
            <person name="Watson M."/>
            <person name="Adriaenssens E.M."/>
            <person name="Foster-Nyarko E."/>
            <person name="Jarju S."/>
            <person name="Secka A."/>
            <person name="Antonio M."/>
            <person name="Oren A."/>
            <person name="Chaudhuri R.R."/>
            <person name="La Ragione R."/>
            <person name="Hildebrand F."/>
            <person name="Pallen M.J."/>
        </authorList>
    </citation>
    <scope>NUCLEOTIDE SEQUENCE</scope>
    <source>
        <strain evidence="3">ChiGjej1B1-98</strain>
    </source>
</reference>
<organism evidence="3 4">
    <name type="scientific">Candidatus Agrococcus pullicola</name>
    <dbReference type="NCBI Taxonomy" id="2838429"/>
    <lineage>
        <taxon>Bacteria</taxon>
        <taxon>Bacillati</taxon>
        <taxon>Actinomycetota</taxon>
        <taxon>Actinomycetes</taxon>
        <taxon>Micrococcales</taxon>
        <taxon>Microbacteriaceae</taxon>
        <taxon>Agrococcus</taxon>
    </lineage>
</organism>
<dbReference type="AlphaFoldDB" id="A0A9D1YUB3"/>
<feature type="domain" description="YdbS-like PH" evidence="2">
    <location>
        <begin position="69"/>
        <end position="141"/>
    </location>
</feature>
<dbReference type="PANTHER" id="PTHR37938">
    <property type="entry name" value="BLL0215 PROTEIN"/>
    <property type="match status" value="1"/>
</dbReference>
<keyword evidence="1" id="KW-0472">Membrane</keyword>
<evidence type="ECO:0000313" key="4">
    <source>
        <dbReference type="Proteomes" id="UP000824005"/>
    </source>
</evidence>
<dbReference type="InterPro" id="IPR005182">
    <property type="entry name" value="YdbS-like_PH"/>
</dbReference>
<dbReference type="Pfam" id="PF03703">
    <property type="entry name" value="bPH_2"/>
    <property type="match status" value="1"/>
</dbReference>
<gene>
    <name evidence="3" type="ORF">H9830_03240</name>
</gene>
<evidence type="ECO:0000259" key="2">
    <source>
        <dbReference type="Pfam" id="PF03703"/>
    </source>
</evidence>
<reference evidence="3" key="2">
    <citation type="submission" date="2021-04" db="EMBL/GenBank/DDBJ databases">
        <authorList>
            <person name="Gilroy R."/>
        </authorList>
    </citation>
    <scope>NUCLEOTIDE SEQUENCE</scope>
    <source>
        <strain evidence="3">ChiGjej1B1-98</strain>
    </source>
</reference>
<comment type="caution">
    <text evidence="3">The sequence shown here is derived from an EMBL/GenBank/DDBJ whole genome shotgun (WGS) entry which is preliminary data.</text>
</comment>
<dbReference type="Proteomes" id="UP000824005">
    <property type="component" value="Unassembled WGS sequence"/>
</dbReference>
<evidence type="ECO:0000313" key="3">
    <source>
        <dbReference type="EMBL" id="HIY65277.1"/>
    </source>
</evidence>